<feature type="compositionally biased region" description="Basic residues" evidence="1">
    <location>
        <begin position="20"/>
        <end position="30"/>
    </location>
</feature>
<feature type="region of interest" description="Disordered" evidence="1">
    <location>
        <begin position="1"/>
        <end position="33"/>
    </location>
</feature>
<dbReference type="AlphaFoldDB" id="A0A8H6THD1"/>
<dbReference type="Proteomes" id="UP000613580">
    <property type="component" value="Unassembled WGS sequence"/>
</dbReference>
<accession>A0A8H6THD1</accession>
<keyword evidence="3" id="KW-1185">Reference proteome</keyword>
<dbReference type="EMBL" id="JACAZE010000004">
    <property type="protein sequence ID" value="KAF7318748.1"/>
    <property type="molecule type" value="Genomic_DNA"/>
</dbReference>
<evidence type="ECO:0000313" key="2">
    <source>
        <dbReference type="EMBL" id="KAF7318748.1"/>
    </source>
</evidence>
<comment type="caution">
    <text evidence="2">The sequence shown here is derived from an EMBL/GenBank/DDBJ whole genome shotgun (WGS) entry which is preliminary data.</text>
</comment>
<name>A0A8H6THD1_MYCCL</name>
<organism evidence="2 3">
    <name type="scientific">Mycena chlorophos</name>
    <name type="common">Agaric fungus</name>
    <name type="synonym">Agaricus chlorophos</name>
    <dbReference type="NCBI Taxonomy" id="658473"/>
    <lineage>
        <taxon>Eukaryota</taxon>
        <taxon>Fungi</taxon>
        <taxon>Dikarya</taxon>
        <taxon>Basidiomycota</taxon>
        <taxon>Agaricomycotina</taxon>
        <taxon>Agaricomycetes</taxon>
        <taxon>Agaricomycetidae</taxon>
        <taxon>Agaricales</taxon>
        <taxon>Marasmiineae</taxon>
        <taxon>Mycenaceae</taxon>
        <taxon>Mycena</taxon>
    </lineage>
</organism>
<gene>
    <name evidence="2" type="ORF">HMN09_00387100</name>
</gene>
<protein>
    <submittedName>
        <fullName evidence="2">Uncharacterized protein</fullName>
    </submittedName>
</protein>
<proteinExistence type="predicted"/>
<feature type="compositionally biased region" description="Polar residues" evidence="1">
    <location>
        <begin position="1"/>
        <end position="19"/>
    </location>
</feature>
<reference evidence="2" key="1">
    <citation type="submission" date="2020-05" db="EMBL/GenBank/DDBJ databases">
        <title>Mycena genomes resolve the evolution of fungal bioluminescence.</title>
        <authorList>
            <person name="Tsai I.J."/>
        </authorList>
    </citation>
    <scope>NUCLEOTIDE SEQUENCE</scope>
    <source>
        <strain evidence="2">110903Hualien_Pintung</strain>
    </source>
</reference>
<evidence type="ECO:0000313" key="3">
    <source>
        <dbReference type="Proteomes" id="UP000613580"/>
    </source>
</evidence>
<evidence type="ECO:0000256" key="1">
    <source>
        <dbReference type="SAM" id="MobiDB-lite"/>
    </source>
</evidence>
<sequence length="203" mass="22837">MTLTMTSRTTPFFNRTNRAGTKKHHTRRPVQNKTAKVIAVAKQETRHPVDLATHNRDPAIVSASDPPPAVDLNSPTPVEISLPSSCYALTILRLLPARPQPVQPKGIIFYTDENGNEASIEVVYDANREEYAELDGPSLDALVPRTALDDEYRILYPPVDYARLHTWQLSFSGLGWPVYVYTRLARDNEEPGSVVYFPYKSEL</sequence>